<evidence type="ECO:0000256" key="1">
    <source>
        <dbReference type="SAM" id="Phobius"/>
    </source>
</evidence>
<dbReference type="KEGG" id="cyj:Cyan7822_3742"/>
<dbReference type="InterPro" id="IPR018650">
    <property type="entry name" value="STSV1_Orf64"/>
</dbReference>
<proteinExistence type="predicted"/>
<dbReference type="Pfam" id="PF09852">
    <property type="entry name" value="DUF2079"/>
    <property type="match status" value="1"/>
</dbReference>
<protein>
    <recommendedName>
        <fullName evidence="4">DUF2079 domain-containing protein</fullName>
    </recommendedName>
</protein>
<feature type="transmembrane region" description="Helical" evidence="1">
    <location>
        <begin position="93"/>
        <end position="112"/>
    </location>
</feature>
<accession>E0UI26</accession>
<feature type="transmembrane region" description="Helical" evidence="1">
    <location>
        <begin position="173"/>
        <end position="198"/>
    </location>
</feature>
<dbReference type="STRING" id="497965.Cyan7822_3742"/>
<dbReference type="RefSeq" id="WP_013323747.1">
    <property type="nucleotide sequence ID" value="NC_014501.1"/>
</dbReference>
<dbReference type="OrthoDB" id="2079361at2"/>
<feature type="transmembrane region" description="Helical" evidence="1">
    <location>
        <begin position="150"/>
        <end position="167"/>
    </location>
</feature>
<feature type="transmembrane region" description="Helical" evidence="1">
    <location>
        <begin position="349"/>
        <end position="371"/>
    </location>
</feature>
<evidence type="ECO:0000313" key="2">
    <source>
        <dbReference type="EMBL" id="ADN15678.1"/>
    </source>
</evidence>
<name>E0UI26_GLOV7</name>
<keyword evidence="3" id="KW-1185">Reference proteome</keyword>
<keyword evidence="1" id="KW-0812">Transmembrane</keyword>
<dbReference type="AlphaFoldDB" id="E0UI26"/>
<dbReference type="HOGENOM" id="CLU_566103_0_0_3"/>
<reference evidence="3" key="1">
    <citation type="journal article" date="2011" name="MBio">
        <title>Novel metabolic attributes of the genus Cyanothece, comprising a group of unicellular nitrogen-fixing Cyanobacteria.</title>
        <authorList>
            <person name="Bandyopadhyay A."/>
            <person name="Elvitigala T."/>
            <person name="Welsh E."/>
            <person name="Stockel J."/>
            <person name="Liberton M."/>
            <person name="Min H."/>
            <person name="Sherman L.A."/>
            <person name="Pakrasi H.B."/>
        </authorList>
    </citation>
    <scope>NUCLEOTIDE SEQUENCE [LARGE SCALE GENOMIC DNA]</scope>
    <source>
        <strain evidence="3">PCC 7822</strain>
    </source>
</reference>
<dbReference type="EMBL" id="CP002198">
    <property type="protein sequence ID" value="ADN15678.1"/>
    <property type="molecule type" value="Genomic_DNA"/>
</dbReference>
<gene>
    <name evidence="2" type="ordered locus">Cyan7822_3742</name>
</gene>
<feature type="transmembrane region" description="Helical" evidence="1">
    <location>
        <begin position="12"/>
        <end position="34"/>
    </location>
</feature>
<evidence type="ECO:0000313" key="3">
    <source>
        <dbReference type="Proteomes" id="UP000008206"/>
    </source>
</evidence>
<evidence type="ECO:0008006" key="4">
    <source>
        <dbReference type="Google" id="ProtNLM"/>
    </source>
</evidence>
<sequence>MQTKSLEQKSSISHTLIITIIIISSIILFLASSIRHLLFQSNALDLGWFDQGVYLISQGKPPIVSFVDFHILGDHAALIFYPIALLYKIYPTVYWLFAIQAFALSLAALPLFQLALQSGLKEKQATALAIVYLLYPLIFNVNLFDFHAEVIAVPAIFLAVLAARLNYVGGFCVSIIIILSCKAILALTVAAMGIWLLIFEKKRTCGTIAIIAGIAWFLIATEIIIPYFTGTDAAVQMADERYSYLGNSLGEIALNLLLKPGLVLSKLFSLPNLEYLILLFIPVIWGLSPRYLTPLIAAIPALGLNLITDYAAQKNLTQQYSLPILPFLLLAVITTLAHGKGWIKKPRWMIVWALVGFLALAKYGYFGSLYLKSLDTWQATREAITQIKTPGGVLTTSPIAPHLTHRSLIKLAIAGSESLPLDQFDYILLDQRHPGWSSSPELVMNFVRRLQQNPKFKLTYQKDEIFLFQHLSH</sequence>
<dbReference type="eggNOG" id="COG3463">
    <property type="taxonomic scope" value="Bacteria"/>
</dbReference>
<feature type="transmembrane region" description="Helical" evidence="1">
    <location>
        <begin position="205"/>
        <end position="229"/>
    </location>
</feature>
<dbReference type="Proteomes" id="UP000008206">
    <property type="component" value="Chromosome"/>
</dbReference>
<feature type="transmembrane region" description="Helical" evidence="1">
    <location>
        <begin position="324"/>
        <end position="343"/>
    </location>
</feature>
<keyword evidence="1" id="KW-0472">Membrane</keyword>
<organism evidence="2 3">
    <name type="scientific">Gloeothece verrucosa (strain PCC 7822)</name>
    <name type="common">Cyanothece sp. (strain PCC 7822)</name>
    <dbReference type="NCBI Taxonomy" id="497965"/>
    <lineage>
        <taxon>Bacteria</taxon>
        <taxon>Bacillati</taxon>
        <taxon>Cyanobacteriota</taxon>
        <taxon>Cyanophyceae</taxon>
        <taxon>Oscillatoriophycideae</taxon>
        <taxon>Chroococcales</taxon>
        <taxon>Aphanothecaceae</taxon>
        <taxon>Gloeothece</taxon>
        <taxon>Gloeothece verrucosa</taxon>
    </lineage>
</organism>
<feature type="transmembrane region" description="Helical" evidence="1">
    <location>
        <begin position="124"/>
        <end position="143"/>
    </location>
</feature>
<feature type="transmembrane region" description="Helical" evidence="1">
    <location>
        <begin position="63"/>
        <end position="86"/>
    </location>
</feature>
<feature type="transmembrane region" description="Helical" evidence="1">
    <location>
        <begin position="291"/>
        <end position="312"/>
    </location>
</feature>
<keyword evidence="1" id="KW-1133">Transmembrane helix</keyword>